<dbReference type="HOGENOM" id="CLU_2081301_0_0_9"/>
<reference evidence="1" key="1">
    <citation type="submission" date="2009-08" db="EMBL/GenBank/DDBJ databases">
        <authorList>
            <person name="Weinstock G."/>
            <person name="Sodergren E."/>
            <person name="Clifton S."/>
            <person name="Fulton L."/>
            <person name="Fulton B."/>
            <person name="Courtney L."/>
            <person name="Fronick C."/>
            <person name="Harrison M."/>
            <person name="Strong C."/>
            <person name="Farmer C."/>
            <person name="Delahaunty K."/>
            <person name="Markovic C."/>
            <person name="Hall O."/>
            <person name="Minx P."/>
            <person name="Tomlinson C."/>
            <person name="Mitreva M."/>
            <person name="Nelson J."/>
            <person name="Hou S."/>
            <person name="Wollam A."/>
            <person name="Pepin K.H."/>
            <person name="Johnson M."/>
            <person name="Bhonagiri V."/>
            <person name="Nash W.E."/>
            <person name="Warren W."/>
            <person name="Chinwalla A."/>
            <person name="Mardis E.R."/>
            <person name="Wilson R.K."/>
        </authorList>
    </citation>
    <scope>NUCLEOTIDE SEQUENCE [LARGE SCALE GENOMIC DNA]</scope>
    <source>
        <strain evidence="1">A2-165</strain>
    </source>
</reference>
<evidence type="ECO:0000313" key="2">
    <source>
        <dbReference type="Proteomes" id="UP000004619"/>
    </source>
</evidence>
<dbReference type="EMBL" id="ACOP02000003">
    <property type="protein sequence ID" value="EEU98293.1"/>
    <property type="molecule type" value="Genomic_DNA"/>
</dbReference>
<name>C7H1T3_FAED2</name>
<dbReference type="STRING" id="411483.FAEPRAA2165_00223"/>
<sequence length="117" mass="13251">MIPQFFDVLEIKFQTEFKWDTNERGGMLQRMKFFTLQTSQALRARPGLRLPASISCCKQHLCLAGRSPNSNALYPPPAAVVAVAPSRGALGRPSRFRGQTLRYFFCIYGIFSPVMLY</sequence>
<dbReference type="Proteomes" id="UP000004619">
    <property type="component" value="Unassembled WGS sequence"/>
</dbReference>
<protein>
    <submittedName>
        <fullName evidence="1">Uncharacterized protein</fullName>
    </submittedName>
</protein>
<organism evidence="1 2">
    <name type="scientific">Faecalibacterium duncaniae (strain DSM 17677 / JCM 31915 / A2-165)</name>
    <name type="common">Faecalibacterium prausnitzii</name>
    <dbReference type="NCBI Taxonomy" id="411483"/>
    <lineage>
        <taxon>Bacteria</taxon>
        <taxon>Bacillati</taxon>
        <taxon>Bacillota</taxon>
        <taxon>Clostridia</taxon>
        <taxon>Eubacteriales</taxon>
        <taxon>Oscillospiraceae</taxon>
        <taxon>Faecalibacterium</taxon>
    </lineage>
</organism>
<evidence type="ECO:0000313" key="1">
    <source>
        <dbReference type="EMBL" id="EEU98293.1"/>
    </source>
</evidence>
<gene>
    <name evidence="1" type="ORF">FAEPRAA2165_00223</name>
</gene>
<comment type="caution">
    <text evidence="1">The sequence shown here is derived from an EMBL/GenBank/DDBJ whole genome shotgun (WGS) entry which is preliminary data.</text>
</comment>
<proteinExistence type="predicted"/>
<accession>C7H1T3</accession>
<keyword evidence="2" id="KW-1185">Reference proteome</keyword>
<dbReference type="AlphaFoldDB" id="C7H1T3"/>